<keyword evidence="1" id="KW-0812">Transmembrane</keyword>
<feature type="domain" description="EamA" evidence="2">
    <location>
        <begin position="21"/>
        <end position="154"/>
    </location>
</feature>
<dbReference type="Pfam" id="PF00892">
    <property type="entry name" value="EamA"/>
    <property type="match status" value="2"/>
</dbReference>
<feature type="transmembrane region" description="Helical" evidence="1">
    <location>
        <begin position="21"/>
        <end position="39"/>
    </location>
</feature>
<evidence type="ECO:0000313" key="4">
    <source>
        <dbReference type="Proteomes" id="UP001596456"/>
    </source>
</evidence>
<feature type="transmembrane region" description="Helical" evidence="1">
    <location>
        <begin position="139"/>
        <end position="161"/>
    </location>
</feature>
<sequence>MMRVGEGDVGGAPLARAESRALMLLALGTAAIALSPIFFRLSEIGPIASAFWRVTLALPLLGLWRVAEIKRNGGAGSPRSLRDWAGLFAAGLFFAGDLAFWHWSLTHTTVANATLFANSAPVFVTLVGWLFFRRRFSPRFLLGLAGALAGAGLLIGASVQIGPDHVVGDGLGMVTAMFLAGYLITVERLRMRFSTATIMVWSAVAGAMSLLLLALATEPVLVPHTATGWLVLLGLAVISHAGGQSLIAYSMAHLPVAFTSVSLLLQPLLAAIFAAVLLGEAIGGLQVAGGIVILAGIVLARQGSR</sequence>
<evidence type="ECO:0000256" key="1">
    <source>
        <dbReference type="SAM" id="Phobius"/>
    </source>
</evidence>
<dbReference type="EMBL" id="JBHTCM010000008">
    <property type="protein sequence ID" value="MFC7332959.1"/>
    <property type="molecule type" value="Genomic_DNA"/>
</dbReference>
<accession>A0ABW2KVB6</accession>
<proteinExistence type="predicted"/>
<dbReference type="InterPro" id="IPR000620">
    <property type="entry name" value="EamA_dom"/>
</dbReference>
<protein>
    <submittedName>
        <fullName evidence="3">DMT family transporter</fullName>
    </submittedName>
</protein>
<feature type="transmembrane region" description="Helical" evidence="1">
    <location>
        <begin position="198"/>
        <end position="217"/>
    </location>
</feature>
<dbReference type="SUPFAM" id="SSF103481">
    <property type="entry name" value="Multidrug resistance efflux transporter EmrE"/>
    <property type="match status" value="2"/>
</dbReference>
<keyword evidence="4" id="KW-1185">Reference proteome</keyword>
<dbReference type="RefSeq" id="WP_377357738.1">
    <property type="nucleotide sequence ID" value="NZ_JBHTCM010000008.1"/>
</dbReference>
<feature type="transmembrane region" description="Helical" evidence="1">
    <location>
        <begin position="45"/>
        <end position="64"/>
    </location>
</feature>
<keyword evidence="1" id="KW-1133">Transmembrane helix</keyword>
<dbReference type="InterPro" id="IPR037185">
    <property type="entry name" value="EmrE-like"/>
</dbReference>
<name>A0ABW2KVB6_9PROT</name>
<dbReference type="PANTHER" id="PTHR22911:SF76">
    <property type="entry name" value="EAMA DOMAIN-CONTAINING PROTEIN"/>
    <property type="match status" value="1"/>
</dbReference>
<dbReference type="Proteomes" id="UP001596456">
    <property type="component" value="Unassembled WGS sequence"/>
</dbReference>
<feature type="transmembrane region" description="Helical" evidence="1">
    <location>
        <begin position="115"/>
        <end position="132"/>
    </location>
</feature>
<feature type="transmembrane region" description="Helical" evidence="1">
    <location>
        <begin position="167"/>
        <end position="186"/>
    </location>
</feature>
<evidence type="ECO:0000313" key="3">
    <source>
        <dbReference type="EMBL" id="MFC7332959.1"/>
    </source>
</evidence>
<dbReference type="PANTHER" id="PTHR22911">
    <property type="entry name" value="ACYL-MALONYL CONDENSING ENZYME-RELATED"/>
    <property type="match status" value="1"/>
</dbReference>
<keyword evidence="1" id="KW-0472">Membrane</keyword>
<feature type="transmembrane region" description="Helical" evidence="1">
    <location>
        <begin position="229"/>
        <end position="249"/>
    </location>
</feature>
<feature type="domain" description="EamA" evidence="2">
    <location>
        <begin position="168"/>
        <end position="300"/>
    </location>
</feature>
<gene>
    <name evidence="3" type="ORF">ACFQPS_07265</name>
</gene>
<comment type="caution">
    <text evidence="3">The sequence shown here is derived from an EMBL/GenBank/DDBJ whole genome shotgun (WGS) entry which is preliminary data.</text>
</comment>
<feature type="transmembrane region" description="Helical" evidence="1">
    <location>
        <begin position="256"/>
        <end position="276"/>
    </location>
</feature>
<reference evidence="4" key="1">
    <citation type="journal article" date="2019" name="Int. J. Syst. Evol. Microbiol.">
        <title>The Global Catalogue of Microorganisms (GCM) 10K type strain sequencing project: providing services to taxonomists for standard genome sequencing and annotation.</title>
        <authorList>
            <consortium name="The Broad Institute Genomics Platform"/>
            <consortium name="The Broad Institute Genome Sequencing Center for Infectious Disease"/>
            <person name="Wu L."/>
            <person name="Ma J."/>
        </authorList>
    </citation>
    <scope>NUCLEOTIDE SEQUENCE [LARGE SCALE GENOMIC DNA]</scope>
    <source>
        <strain evidence="4">CGMCC 1.16275</strain>
    </source>
</reference>
<evidence type="ECO:0000259" key="2">
    <source>
        <dbReference type="Pfam" id="PF00892"/>
    </source>
</evidence>
<feature type="transmembrane region" description="Helical" evidence="1">
    <location>
        <begin position="282"/>
        <end position="300"/>
    </location>
</feature>
<feature type="transmembrane region" description="Helical" evidence="1">
    <location>
        <begin position="84"/>
        <end position="103"/>
    </location>
</feature>
<organism evidence="3 4">
    <name type="scientific">Rhodocista pekingensis</name>
    <dbReference type="NCBI Taxonomy" id="201185"/>
    <lineage>
        <taxon>Bacteria</taxon>
        <taxon>Pseudomonadati</taxon>
        <taxon>Pseudomonadota</taxon>
        <taxon>Alphaproteobacteria</taxon>
        <taxon>Rhodospirillales</taxon>
        <taxon>Azospirillaceae</taxon>
        <taxon>Rhodocista</taxon>
    </lineage>
</organism>